<name>A0ABY1RIZ1_9MICO</name>
<evidence type="ECO:0000256" key="4">
    <source>
        <dbReference type="ARBA" id="ARBA00022679"/>
    </source>
</evidence>
<keyword evidence="5" id="KW-0547">Nucleotide-binding</keyword>
<comment type="catalytic activity">
    <reaction evidence="1">
        <text>ATP + protein L-histidine = ADP + protein N-phospho-L-histidine.</text>
        <dbReference type="EC" id="2.7.13.3"/>
    </reaction>
</comment>
<evidence type="ECO:0000313" key="12">
    <source>
        <dbReference type="EMBL" id="SMQ75553.1"/>
    </source>
</evidence>
<keyword evidence="9" id="KW-1133">Transmembrane helix</keyword>
<dbReference type="PANTHER" id="PTHR24421:SF10">
    <property type="entry name" value="NITRATE_NITRITE SENSOR PROTEIN NARQ"/>
    <property type="match status" value="1"/>
</dbReference>
<evidence type="ECO:0000259" key="10">
    <source>
        <dbReference type="Pfam" id="PF02518"/>
    </source>
</evidence>
<dbReference type="InterPro" id="IPR036890">
    <property type="entry name" value="HATPase_C_sf"/>
</dbReference>
<evidence type="ECO:0000256" key="6">
    <source>
        <dbReference type="ARBA" id="ARBA00022777"/>
    </source>
</evidence>
<dbReference type="Pfam" id="PF07730">
    <property type="entry name" value="HisKA_3"/>
    <property type="match status" value="1"/>
</dbReference>
<dbReference type="RefSeq" id="WP_086475405.1">
    <property type="nucleotide sequence ID" value="NZ_FXWJ01000007.1"/>
</dbReference>
<evidence type="ECO:0000256" key="8">
    <source>
        <dbReference type="ARBA" id="ARBA00023012"/>
    </source>
</evidence>
<evidence type="ECO:0000256" key="1">
    <source>
        <dbReference type="ARBA" id="ARBA00000085"/>
    </source>
</evidence>
<evidence type="ECO:0000256" key="5">
    <source>
        <dbReference type="ARBA" id="ARBA00022741"/>
    </source>
</evidence>
<dbReference type="InterPro" id="IPR050482">
    <property type="entry name" value="Sensor_HK_TwoCompSys"/>
</dbReference>
<dbReference type="Gene3D" id="3.30.565.10">
    <property type="entry name" value="Histidine kinase-like ATPase, C-terminal domain"/>
    <property type="match status" value="1"/>
</dbReference>
<organism evidence="12 13">
    <name type="scientific">Plantibacter elymi</name>
    <name type="common">nom. nud.</name>
    <dbReference type="NCBI Taxonomy" id="199708"/>
    <lineage>
        <taxon>Bacteria</taxon>
        <taxon>Bacillati</taxon>
        <taxon>Actinomycetota</taxon>
        <taxon>Actinomycetes</taxon>
        <taxon>Micrococcales</taxon>
        <taxon>Microbacteriaceae</taxon>
        <taxon>Plantibacter</taxon>
    </lineage>
</organism>
<dbReference type="EMBL" id="FXWJ01000007">
    <property type="protein sequence ID" value="SMQ75553.1"/>
    <property type="molecule type" value="Genomic_DNA"/>
</dbReference>
<dbReference type="CDD" id="cd16917">
    <property type="entry name" value="HATPase_UhpB-NarQ-NarX-like"/>
    <property type="match status" value="1"/>
</dbReference>
<dbReference type="Pfam" id="PF02518">
    <property type="entry name" value="HATPase_c"/>
    <property type="match status" value="1"/>
</dbReference>
<dbReference type="EC" id="2.7.13.3" evidence="2"/>
<feature type="domain" description="Histidine kinase/HSP90-like ATPase" evidence="10">
    <location>
        <begin position="297"/>
        <end position="384"/>
    </location>
</feature>
<dbReference type="SUPFAM" id="SSF55874">
    <property type="entry name" value="ATPase domain of HSP90 chaperone/DNA topoisomerase II/histidine kinase"/>
    <property type="match status" value="1"/>
</dbReference>
<keyword evidence="9" id="KW-0812">Transmembrane</keyword>
<protein>
    <recommendedName>
        <fullName evidence="2">histidine kinase</fullName>
        <ecNumber evidence="2">2.7.13.3</ecNumber>
    </recommendedName>
</protein>
<comment type="caution">
    <text evidence="12">The sequence shown here is derived from an EMBL/GenBank/DDBJ whole genome shotgun (WGS) entry which is preliminary data.</text>
</comment>
<accession>A0ABY1RIZ1</accession>
<keyword evidence="6 12" id="KW-0418">Kinase</keyword>
<feature type="transmembrane region" description="Helical" evidence="9">
    <location>
        <begin position="102"/>
        <end position="122"/>
    </location>
</feature>
<dbReference type="Proteomes" id="UP000194464">
    <property type="component" value="Unassembled WGS sequence"/>
</dbReference>
<feature type="transmembrane region" description="Helical" evidence="9">
    <location>
        <begin position="43"/>
        <end position="61"/>
    </location>
</feature>
<dbReference type="InterPro" id="IPR011712">
    <property type="entry name" value="Sig_transdc_His_kin_sub3_dim/P"/>
</dbReference>
<evidence type="ECO:0000256" key="3">
    <source>
        <dbReference type="ARBA" id="ARBA00022553"/>
    </source>
</evidence>
<keyword evidence="4" id="KW-0808">Transferase</keyword>
<dbReference type="GO" id="GO:0016301">
    <property type="term" value="F:kinase activity"/>
    <property type="evidence" value="ECO:0007669"/>
    <property type="project" value="UniProtKB-KW"/>
</dbReference>
<keyword evidence="8" id="KW-0902">Two-component regulatory system</keyword>
<evidence type="ECO:0000256" key="7">
    <source>
        <dbReference type="ARBA" id="ARBA00022840"/>
    </source>
</evidence>
<proteinExistence type="predicted"/>
<evidence type="ECO:0000256" key="2">
    <source>
        <dbReference type="ARBA" id="ARBA00012438"/>
    </source>
</evidence>
<keyword evidence="13" id="KW-1185">Reference proteome</keyword>
<keyword evidence="7" id="KW-0067">ATP-binding</keyword>
<feature type="domain" description="Signal transduction histidine kinase subgroup 3 dimerisation and phosphoacceptor" evidence="11">
    <location>
        <begin position="182"/>
        <end position="248"/>
    </location>
</feature>
<dbReference type="InterPro" id="IPR003594">
    <property type="entry name" value="HATPase_dom"/>
</dbReference>
<dbReference type="Gene3D" id="1.20.5.1930">
    <property type="match status" value="1"/>
</dbReference>
<feature type="transmembrane region" description="Helical" evidence="9">
    <location>
        <begin position="15"/>
        <end position="36"/>
    </location>
</feature>
<feature type="transmembrane region" description="Helical" evidence="9">
    <location>
        <begin position="134"/>
        <end position="157"/>
    </location>
</feature>
<keyword evidence="3" id="KW-0597">Phosphoprotein</keyword>
<dbReference type="PANTHER" id="PTHR24421">
    <property type="entry name" value="NITRATE/NITRITE SENSOR PROTEIN NARX-RELATED"/>
    <property type="match status" value="1"/>
</dbReference>
<evidence type="ECO:0000256" key="9">
    <source>
        <dbReference type="SAM" id="Phobius"/>
    </source>
</evidence>
<keyword evidence="9" id="KW-0472">Membrane</keyword>
<sequence length="390" mass="40979">MNAPDISASRPPWQLWALDIGLAAIAVVPGVVNVLVEEPAPALTVTLLGVTAVVLCGRRRAPWAVLTVVAVLAAIGDGRSFTLAVCLAVFEVALRAPLGRAVLGYLLAVGVPLLGTTVKIMLGVDAAATGDVTPAIGVGTSIIDPYVVLAFAAGIVVQSTRQRRRAQDALLEQRIDSARALERARITAEMHDVVGHALTVMISLANGARSAWQTDPERSTQALTHLGEVGATALEDMQRTLRVLRDSDQELDDALHHSGYDLSDIDAMIEVFHTAGMPVTLRHAGDPIPESAMLHAAIHRIVQECLTNVLRYARGARTVEVSLDCSASAGTVAITVVDDGAPTDAQSLGTGRGLIGISERAASFGGSCAYGPRSPHGWAVMTTLRTEKPR</sequence>
<reference evidence="12 13" key="1">
    <citation type="submission" date="2017-04" db="EMBL/GenBank/DDBJ databases">
        <authorList>
            <person name="Varghese N."/>
            <person name="Submissions S."/>
        </authorList>
    </citation>
    <scope>NUCLEOTIDE SEQUENCE [LARGE SCALE GENOMIC DNA]</scope>
    <source>
        <strain evidence="12 13">VKM Ac-1784</strain>
    </source>
</reference>
<evidence type="ECO:0000313" key="13">
    <source>
        <dbReference type="Proteomes" id="UP000194464"/>
    </source>
</evidence>
<gene>
    <name evidence="12" type="ORF">SAMN06295909_3876</name>
</gene>
<evidence type="ECO:0000259" key="11">
    <source>
        <dbReference type="Pfam" id="PF07730"/>
    </source>
</evidence>